<feature type="domain" description="Disease resistance R13L4/SHOC-2-like LRR" evidence="12">
    <location>
        <begin position="85"/>
        <end position="200"/>
    </location>
</feature>
<keyword evidence="5" id="KW-0732">Signal</keyword>
<evidence type="ECO:0000256" key="11">
    <source>
        <dbReference type="SAM" id="MobiDB-lite"/>
    </source>
</evidence>
<dbReference type="GO" id="GO:0005886">
    <property type="term" value="C:plasma membrane"/>
    <property type="evidence" value="ECO:0007669"/>
    <property type="project" value="UniProtKB-SubCell"/>
</dbReference>
<evidence type="ECO:0000256" key="7">
    <source>
        <dbReference type="ARBA" id="ARBA00022989"/>
    </source>
</evidence>
<dbReference type="EMBL" id="FN649760">
    <property type="protein sequence ID" value="CBN79919.1"/>
    <property type="molecule type" value="Genomic_DNA"/>
</dbReference>
<dbReference type="Pfam" id="PF23598">
    <property type="entry name" value="LRR_14"/>
    <property type="match status" value="1"/>
</dbReference>
<keyword evidence="9" id="KW-0675">Receptor</keyword>
<keyword evidence="10" id="KW-0325">Glycoprotein</keyword>
<protein>
    <submittedName>
        <fullName evidence="13">Hypothetical leucine rich repeat protein</fullName>
    </submittedName>
</protein>
<feature type="region of interest" description="Disordered" evidence="11">
    <location>
        <begin position="200"/>
        <end position="234"/>
    </location>
</feature>
<keyword evidence="14" id="KW-1185">Reference proteome</keyword>
<dbReference type="PANTHER" id="PTHR48059">
    <property type="entry name" value="POLYGALACTURONASE INHIBITOR 1"/>
    <property type="match status" value="1"/>
</dbReference>
<comment type="subcellular location">
    <subcellularLocation>
        <location evidence="1">Cell membrane</location>
        <topology evidence="1">Single-pass type I membrane protein</topology>
    </subcellularLocation>
</comment>
<keyword evidence="2" id="KW-1003">Cell membrane</keyword>
<keyword evidence="8" id="KW-0472">Membrane</keyword>
<keyword evidence="7" id="KW-1133">Transmembrane helix</keyword>
<accession>D8LFJ9</accession>
<dbReference type="InParanoid" id="D8LFJ9"/>
<evidence type="ECO:0000259" key="12">
    <source>
        <dbReference type="Pfam" id="PF23598"/>
    </source>
</evidence>
<evidence type="ECO:0000313" key="13">
    <source>
        <dbReference type="EMBL" id="CBN79919.1"/>
    </source>
</evidence>
<evidence type="ECO:0000256" key="9">
    <source>
        <dbReference type="ARBA" id="ARBA00023170"/>
    </source>
</evidence>
<evidence type="ECO:0000256" key="6">
    <source>
        <dbReference type="ARBA" id="ARBA00022737"/>
    </source>
</evidence>
<gene>
    <name evidence="13" type="ORF">Esi_0015_0090</name>
</gene>
<dbReference type="FunFam" id="3.80.10.10:FF:000544">
    <property type="entry name" value="Leucine-rich repeat receptor-like serine/threonine-protein kinase BAM3"/>
    <property type="match status" value="1"/>
</dbReference>
<dbReference type="AlphaFoldDB" id="D8LFJ9"/>
<evidence type="ECO:0000256" key="10">
    <source>
        <dbReference type="ARBA" id="ARBA00023180"/>
    </source>
</evidence>
<dbReference type="InterPro" id="IPR032675">
    <property type="entry name" value="LRR_dom_sf"/>
</dbReference>
<name>D8LFJ9_ECTSI</name>
<dbReference type="Proteomes" id="UP000002630">
    <property type="component" value="Unassembled WGS sequence"/>
</dbReference>
<dbReference type="PANTHER" id="PTHR48059:SF30">
    <property type="entry name" value="OS06G0587000 PROTEIN"/>
    <property type="match status" value="1"/>
</dbReference>
<evidence type="ECO:0000256" key="3">
    <source>
        <dbReference type="ARBA" id="ARBA00022614"/>
    </source>
</evidence>
<feature type="compositionally biased region" description="Basic and acidic residues" evidence="11">
    <location>
        <begin position="224"/>
        <end position="234"/>
    </location>
</feature>
<evidence type="ECO:0000256" key="5">
    <source>
        <dbReference type="ARBA" id="ARBA00022729"/>
    </source>
</evidence>
<organism evidence="13 14">
    <name type="scientific">Ectocarpus siliculosus</name>
    <name type="common">Brown alga</name>
    <name type="synonym">Conferva siliculosa</name>
    <dbReference type="NCBI Taxonomy" id="2880"/>
    <lineage>
        <taxon>Eukaryota</taxon>
        <taxon>Sar</taxon>
        <taxon>Stramenopiles</taxon>
        <taxon>Ochrophyta</taxon>
        <taxon>PX clade</taxon>
        <taxon>Phaeophyceae</taxon>
        <taxon>Ectocarpales</taxon>
        <taxon>Ectocarpaceae</taxon>
        <taxon>Ectocarpus</taxon>
    </lineage>
</organism>
<dbReference type="SUPFAM" id="SSF52058">
    <property type="entry name" value="L domain-like"/>
    <property type="match status" value="1"/>
</dbReference>
<evidence type="ECO:0000256" key="4">
    <source>
        <dbReference type="ARBA" id="ARBA00022692"/>
    </source>
</evidence>
<proteinExistence type="predicted"/>
<dbReference type="OrthoDB" id="776842at2759"/>
<keyword evidence="6" id="KW-0677">Repeat</keyword>
<evidence type="ECO:0000256" key="2">
    <source>
        <dbReference type="ARBA" id="ARBA00022475"/>
    </source>
</evidence>
<dbReference type="FunFam" id="3.80.10.10:FF:000470">
    <property type="entry name" value="LRR receptor-like serine/threonine-protein kinase RPK2"/>
    <property type="match status" value="1"/>
</dbReference>
<dbReference type="InterPro" id="IPR051848">
    <property type="entry name" value="PGIP"/>
</dbReference>
<evidence type="ECO:0000256" key="1">
    <source>
        <dbReference type="ARBA" id="ARBA00004251"/>
    </source>
</evidence>
<reference evidence="13 14" key="1">
    <citation type="journal article" date="2010" name="Nature">
        <title>The Ectocarpus genome and the independent evolution of multicellularity in brown algae.</title>
        <authorList>
            <person name="Cock J.M."/>
            <person name="Sterck L."/>
            <person name="Rouze P."/>
            <person name="Scornet D."/>
            <person name="Allen A.E."/>
            <person name="Amoutzias G."/>
            <person name="Anthouard V."/>
            <person name="Artiguenave F."/>
            <person name="Aury J.M."/>
            <person name="Badger J.H."/>
            <person name="Beszteri B."/>
            <person name="Billiau K."/>
            <person name="Bonnet E."/>
            <person name="Bothwell J.H."/>
            <person name="Bowler C."/>
            <person name="Boyen C."/>
            <person name="Brownlee C."/>
            <person name="Carrano C.J."/>
            <person name="Charrier B."/>
            <person name="Cho G.Y."/>
            <person name="Coelho S.M."/>
            <person name="Collen J."/>
            <person name="Corre E."/>
            <person name="Da Silva C."/>
            <person name="Delage L."/>
            <person name="Delaroque N."/>
            <person name="Dittami S.M."/>
            <person name="Doulbeau S."/>
            <person name="Elias M."/>
            <person name="Farnham G."/>
            <person name="Gachon C.M."/>
            <person name="Gschloessl B."/>
            <person name="Heesch S."/>
            <person name="Jabbari K."/>
            <person name="Jubin C."/>
            <person name="Kawai H."/>
            <person name="Kimura K."/>
            <person name="Kloareg B."/>
            <person name="Kupper F.C."/>
            <person name="Lang D."/>
            <person name="Le Bail A."/>
            <person name="Leblanc C."/>
            <person name="Lerouge P."/>
            <person name="Lohr M."/>
            <person name="Lopez P.J."/>
            <person name="Martens C."/>
            <person name="Maumus F."/>
            <person name="Michel G."/>
            <person name="Miranda-Saavedra D."/>
            <person name="Morales J."/>
            <person name="Moreau H."/>
            <person name="Motomura T."/>
            <person name="Nagasato C."/>
            <person name="Napoli C.A."/>
            <person name="Nelson D.R."/>
            <person name="Nyvall-Collen P."/>
            <person name="Peters A.F."/>
            <person name="Pommier C."/>
            <person name="Potin P."/>
            <person name="Poulain J."/>
            <person name="Quesneville H."/>
            <person name="Read B."/>
            <person name="Rensing S.A."/>
            <person name="Ritter A."/>
            <person name="Rousvoal S."/>
            <person name="Samanta M."/>
            <person name="Samson G."/>
            <person name="Schroeder D.C."/>
            <person name="Segurens B."/>
            <person name="Strittmatter M."/>
            <person name="Tonon T."/>
            <person name="Tregear J.W."/>
            <person name="Valentin K."/>
            <person name="von Dassow P."/>
            <person name="Yamagishi T."/>
            <person name="Van de Peer Y."/>
            <person name="Wincker P."/>
        </authorList>
    </citation>
    <scope>NUCLEOTIDE SEQUENCE [LARGE SCALE GENOMIC DNA]</scope>
    <source>
        <strain evidence="14">Ec32 / CCAP1310/4</strain>
    </source>
</reference>
<dbReference type="InterPro" id="IPR055414">
    <property type="entry name" value="LRR_R13L4/SHOC2-like"/>
</dbReference>
<evidence type="ECO:0000313" key="14">
    <source>
        <dbReference type="Proteomes" id="UP000002630"/>
    </source>
</evidence>
<evidence type="ECO:0000256" key="8">
    <source>
        <dbReference type="ARBA" id="ARBA00023136"/>
    </source>
</evidence>
<dbReference type="Gene3D" id="3.80.10.10">
    <property type="entry name" value="Ribonuclease Inhibitor"/>
    <property type="match status" value="2"/>
</dbReference>
<keyword evidence="3" id="KW-0433">Leucine-rich repeat</keyword>
<sequence length="234" mass="25555">MIHFEQVFVFANVANFRIPRPPYTMAQTDREALVALYTAIGGAKWRNNRNWNTSAALSQWHGVEVNSQGRVVNLFLWDNNLQGRIPTELGNLHMLDTLWLANNKLSGTIPAELRNLTALQTLSLNVNELSGPIPSELGNLAALRHLDLGANLLSGAIPAHLGALKKLTWLNLSVNQLSGAIPPQLGKLAALRRLNLRGNQLSGSSSYSAERCPSSDGMGSTSGRTERVTEQDKK</sequence>
<keyword evidence="4" id="KW-0812">Transmembrane</keyword>